<feature type="compositionally biased region" description="Basic residues" evidence="1">
    <location>
        <begin position="149"/>
        <end position="158"/>
    </location>
</feature>
<evidence type="ECO:0000313" key="3">
    <source>
        <dbReference type="EMBL" id="KAL1888065.1"/>
    </source>
</evidence>
<keyword evidence="2" id="KW-0812">Transmembrane</keyword>
<feature type="transmembrane region" description="Helical" evidence="2">
    <location>
        <begin position="90"/>
        <end position="113"/>
    </location>
</feature>
<feature type="compositionally biased region" description="Polar residues" evidence="1">
    <location>
        <begin position="190"/>
        <end position="206"/>
    </location>
</feature>
<keyword evidence="4" id="KW-1185">Reference proteome</keyword>
<dbReference type="EMBL" id="JAWCUI010000101">
    <property type="protein sequence ID" value="KAL1888065.1"/>
    <property type="molecule type" value="Genomic_DNA"/>
</dbReference>
<sequence length="222" mass="23893">MPPSPSVLNATLGANSARKTTNSTGLPLNVAKPEEHEQIATSDFVTIAQPTTTITLSSPSSAFPSETFVYYPGMPGGGLFGANSASDSHAGVAVGVSCGILGLFLIAVAVGFARHIQRSAKNEATNLTARSGGAHDNFRLQPVSGQQHRQNRQRQRQRHLIEPEAHQHEDLQAELARQWQVHHPIRILSTPVSEVNPRNNTPSQPKESVEVQPGDTMQMARS</sequence>
<keyword evidence="2" id="KW-1133">Transmembrane helix</keyword>
<name>A0ABR3YJ57_9PEZI</name>
<protein>
    <submittedName>
        <fullName evidence="3">Uncharacterized protein</fullName>
    </submittedName>
</protein>
<gene>
    <name evidence="3" type="ORF">Sste5346_009802</name>
</gene>
<dbReference type="Proteomes" id="UP001583186">
    <property type="component" value="Unassembled WGS sequence"/>
</dbReference>
<feature type="region of interest" description="Disordered" evidence="1">
    <location>
        <begin position="190"/>
        <end position="222"/>
    </location>
</feature>
<feature type="region of interest" description="Disordered" evidence="1">
    <location>
        <begin position="127"/>
        <end position="158"/>
    </location>
</feature>
<evidence type="ECO:0000256" key="1">
    <source>
        <dbReference type="SAM" id="MobiDB-lite"/>
    </source>
</evidence>
<evidence type="ECO:0000256" key="2">
    <source>
        <dbReference type="SAM" id="Phobius"/>
    </source>
</evidence>
<accession>A0ABR3YJ57</accession>
<evidence type="ECO:0000313" key="4">
    <source>
        <dbReference type="Proteomes" id="UP001583186"/>
    </source>
</evidence>
<reference evidence="3 4" key="1">
    <citation type="journal article" date="2024" name="IMA Fungus">
        <title>IMA Genome - F19 : A genome assembly and annotation guide to empower mycologists, including annotated draft genome sequences of Ceratocystis pirilliformis, Diaporthe australafricana, Fusarium ophioides, Paecilomyces lecythidis, and Sporothrix stenoceras.</title>
        <authorList>
            <person name="Aylward J."/>
            <person name="Wilson A.M."/>
            <person name="Visagie C.M."/>
            <person name="Spraker J."/>
            <person name="Barnes I."/>
            <person name="Buitendag C."/>
            <person name="Ceriani C."/>
            <person name="Del Mar Angel L."/>
            <person name="du Plessis D."/>
            <person name="Fuchs T."/>
            <person name="Gasser K."/>
            <person name="Kramer D."/>
            <person name="Li W."/>
            <person name="Munsamy K."/>
            <person name="Piso A."/>
            <person name="Price J.L."/>
            <person name="Sonnekus B."/>
            <person name="Thomas C."/>
            <person name="van der Nest A."/>
            <person name="van Dijk A."/>
            <person name="van Heerden A."/>
            <person name="van Vuuren N."/>
            <person name="Yilmaz N."/>
            <person name="Duong T.A."/>
            <person name="van der Merwe N.A."/>
            <person name="Wingfield M.J."/>
            <person name="Wingfield B.D."/>
        </authorList>
    </citation>
    <scope>NUCLEOTIDE SEQUENCE [LARGE SCALE GENOMIC DNA]</scope>
    <source>
        <strain evidence="3 4">CMW 5346</strain>
    </source>
</reference>
<comment type="caution">
    <text evidence="3">The sequence shown here is derived from an EMBL/GenBank/DDBJ whole genome shotgun (WGS) entry which is preliminary data.</text>
</comment>
<proteinExistence type="predicted"/>
<keyword evidence="2" id="KW-0472">Membrane</keyword>
<organism evidence="3 4">
    <name type="scientific">Sporothrix stenoceras</name>
    <dbReference type="NCBI Taxonomy" id="5173"/>
    <lineage>
        <taxon>Eukaryota</taxon>
        <taxon>Fungi</taxon>
        <taxon>Dikarya</taxon>
        <taxon>Ascomycota</taxon>
        <taxon>Pezizomycotina</taxon>
        <taxon>Sordariomycetes</taxon>
        <taxon>Sordariomycetidae</taxon>
        <taxon>Ophiostomatales</taxon>
        <taxon>Ophiostomataceae</taxon>
        <taxon>Sporothrix</taxon>
    </lineage>
</organism>